<organism evidence="3 4">
    <name type="scientific">Trifolium subterraneum</name>
    <name type="common">Subterranean clover</name>
    <dbReference type="NCBI Taxonomy" id="3900"/>
    <lineage>
        <taxon>Eukaryota</taxon>
        <taxon>Viridiplantae</taxon>
        <taxon>Streptophyta</taxon>
        <taxon>Embryophyta</taxon>
        <taxon>Tracheophyta</taxon>
        <taxon>Spermatophyta</taxon>
        <taxon>Magnoliopsida</taxon>
        <taxon>eudicotyledons</taxon>
        <taxon>Gunneridae</taxon>
        <taxon>Pentapetalae</taxon>
        <taxon>rosids</taxon>
        <taxon>fabids</taxon>
        <taxon>Fabales</taxon>
        <taxon>Fabaceae</taxon>
        <taxon>Papilionoideae</taxon>
        <taxon>50 kb inversion clade</taxon>
        <taxon>NPAAA clade</taxon>
        <taxon>Hologalegina</taxon>
        <taxon>IRL clade</taxon>
        <taxon>Trifolieae</taxon>
        <taxon>Trifolium</taxon>
    </lineage>
</organism>
<gene>
    <name evidence="3" type="ORF">TSUD_379440</name>
</gene>
<dbReference type="InterPro" id="IPR029480">
    <property type="entry name" value="Transpos_assoc"/>
</dbReference>
<reference evidence="4" key="1">
    <citation type="journal article" date="2017" name="Front. Plant Sci.">
        <title>Climate Clever Clovers: New Paradigm to Reduce the Environmental Footprint of Ruminants by Breeding Low Methanogenic Forages Utilizing Haplotype Variation.</title>
        <authorList>
            <person name="Kaur P."/>
            <person name="Appels R."/>
            <person name="Bayer P.E."/>
            <person name="Keeble-Gagnere G."/>
            <person name="Wang J."/>
            <person name="Hirakawa H."/>
            <person name="Shirasawa K."/>
            <person name="Vercoe P."/>
            <person name="Stefanova K."/>
            <person name="Durmic Z."/>
            <person name="Nichols P."/>
            <person name="Revell C."/>
            <person name="Isobe S.N."/>
            <person name="Edwards D."/>
            <person name="Erskine W."/>
        </authorList>
    </citation>
    <scope>NUCLEOTIDE SEQUENCE [LARGE SCALE GENOMIC DNA]</scope>
    <source>
        <strain evidence="4">cv. Daliak</strain>
    </source>
</reference>
<evidence type="ECO:0000313" key="3">
    <source>
        <dbReference type="EMBL" id="GAU29854.1"/>
    </source>
</evidence>
<dbReference type="Proteomes" id="UP000242715">
    <property type="component" value="Unassembled WGS sequence"/>
</dbReference>
<proteinExistence type="predicted"/>
<feature type="domain" description="Transposase-associated" evidence="2">
    <location>
        <begin position="11"/>
        <end position="79"/>
    </location>
</feature>
<evidence type="ECO:0000259" key="2">
    <source>
        <dbReference type="Pfam" id="PF13963"/>
    </source>
</evidence>
<dbReference type="OrthoDB" id="1436769at2759"/>
<dbReference type="AlphaFoldDB" id="A0A2Z6MB31"/>
<accession>A0A2Z6MB31</accession>
<sequence>MYDMKYPGRRTLKAHFKHGVREFGTYAMSRDVVKREGGIRCPCIKCSCVLIIKSPEDVIDHLENVGFMDDYYVWRHHGEQEPKNTNVGFMVDTHALSSGVRAECENFGHMEDMVGDALGVNLSYERGDEEEIIPNEKALKFYSIIEEVNKPLFEGSSDSKLSMCAKYDDLVLKYIERQPEYSCNADLSEAVQLHLWDLASGPGNDYRRYGYGRLAPNFQHKSLHYIPTGEEQYSHPTTIPPELQKTIETMVQQLESQTVELQRRAQREQELTERLNKEIEDRRQW</sequence>
<keyword evidence="1" id="KW-0175">Coiled coil</keyword>
<keyword evidence="4" id="KW-1185">Reference proteome</keyword>
<dbReference type="Pfam" id="PF13963">
    <property type="entry name" value="Transpos_assoc"/>
    <property type="match status" value="1"/>
</dbReference>
<dbReference type="EMBL" id="DF973409">
    <property type="protein sequence ID" value="GAU29854.1"/>
    <property type="molecule type" value="Genomic_DNA"/>
</dbReference>
<protein>
    <recommendedName>
        <fullName evidence="2">Transposase-associated domain-containing protein</fullName>
    </recommendedName>
</protein>
<name>A0A2Z6MB31_TRISU</name>
<feature type="coiled-coil region" evidence="1">
    <location>
        <begin position="251"/>
        <end position="282"/>
    </location>
</feature>
<evidence type="ECO:0000313" key="4">
    <source>
        <dbReference type="Proteomes" id="UP000242715"/>
    </source>
</evidence>
<evidence type="ECO:0000256" key="1">
    <source>
        <dbReference type="SAM" id="Coils"/>
    </source>
</evidence>